<dbReference type="Proteomes" id="UP000642284">
    <property type="component" value="Unassembled WGS sequence"/>
</dbReference>
<organism evidence="3 4">
    <name type="scientific">Streptomyces polyasparticus</name>
    <dbReference type="NCBI Taxonomy" id="2767826"/>
    <lineage>
        <taxon>Bacteria</taxon>
        <taxon>Bacillati</taxon>
        <taxon>Actinomycetota</taxon>
        <taxon>Actinomycetes</taxon>
        <taxon>Kitasatosporales</taxon>
        <taxon>Streptomycetaceae</taxon>
        <taxon>Streptomyces</taxon>
    </lineage>
</organism>
<dbReference type="PROSITE" id="PS51257">
    <property type="entry name" value="PROKAR_LIPOPROTEIN"/>
    <property type="match status" value="1"/>
</dbReference>
<dbReference type="CDD" id="cd00995">
    <property type="entry name" value="PBP2_NikA_DppA_OppA_like"/>
    <property type="match status" value="1"/>
</dbReference>
<keyword evidence="1" id="KW-0732">Signal</keyword>
<feature type="chain" id="PRO_5045091868" evidence="1">
    <location>
        <begin position="23"/>
        <end position="528"/>
    </location>
</feature>
<name>A0ABR7SCJ9_9ACTN</name>
<dbReference type="InterPro" id="IPR030678">
    <property type="entry name" value="Peptide/Ni-bd"/>
</dbReference>
<dbReference type="EMBL" id="JACTVJ010000005">
    <property type="protein sequence ID" value="MBC9713210.1"/>
    <property type="molecule type" value="Genomic_DNA"/>
</dbReference>
<feature type="signal peptide" evidence="1">
    <location>
        <begin position="1"/>
        <end position="22"/>
    </location>
</feature>
<keyword evidence="4" id="KW-1185">Reference proteome</keyword>
<evidence type="ECO:0000313" key="4">
    <source>
        <dbReference type="Proteomes" id="UP000642284"/>
    </source>
</evidence>
<dbReference type="PIRSF" id="PIRSF002741">
    <property type="entry name" value="MppA"/>
    <property type="match status" value="1"/>
</dbReference>
<dbReference type="Gene3D" id="3.40.190.10">
    <property type="entry name" value="Periplasmic binding protein-like II"/>
    <property type="match status" value="1"/>
</dbReference>
<evidence type="ECO:0000313" key="3">
    <source>
        <dbReference type="EMBL" id="MBC9713210.1"/>
    </source>
</evidence>
<sequence>MPRSRFLSGAVTVAALSLAASACTTGPAGGPSSDGDGSGGGTVRIGFTSDVTSFDPAKGAGATDYALTSLLYQPLIGQDDGGAFVPGLAEKWTSTPTKTTLTLKKGLTCSDGSPLTASQTVASLRRYQAESAGALLTFGPANAGEKTTITGDDKTGTVTITTSAPWGEVLAGLSGTAAGIVCKAGLDAGDALARGAVEGAATGPYEMAKAQRGASYELRLRKGYTVFPQYAAVPAGEPAGRLRIQIAKNESTLANQLQTGALDLAPFTGTDAKRFGDSDNGSDNGTFTVKSAPLIRHYVGFNQRSGRPGADPKIRKAVAQALSVDAFNNVFGGTGQKLTSYVDDKAPCVSTDSSLLTGTDKAAARQVLKGVVIKLEGSNAVAGGAGNSYVAEALRAAGADVKLTNADNATWATDVTANQGDWDLTVFPLISGALARGGAYFLGPEPAEGGLNYGAVQNTAYARHYVAATSVTDRNAKCAAWQKAQEALLTSHDVIPLATVDVHYATRKGISFATPTGALSLSTLRVTG</sequence>
<feature type="domain" description="Solute-binding protein family 5" evidence="2">
    <location>
        <begin position="84"/>
        <end position="427"/>
    </location>
</feature>
<dbReference type="Pfam" id="PF00496">
    <property type="entry name" value="SBP_bac_5"/>
    <property type="match status" value="1"/>
</dbReference>
<dbReference type="InterPro" id="IPR000914">
    <property type="entry name" value="SBP_5_dom"/>
</dbReference>
<dbReference type="InterPro" id="IPR039424">
    <property type="entry name" value="SBP_5"/>
</dbReference>
<reference evidence="3 4" key="1">
    <citation type="submission" date="2020-08" db="EMBL/GenBank/DDBJ databases">
        <title>Genemic of Streptomyces polyaspartic.</title>
        <authorList>
            <person name="Liu W."/>
        </authorList>
    </citation>
    <scope>NUCLEOTIDE SEQUENCE [LARGE SCALE GENOMIC DNA]</scope>
    <source>
        <strain evidence="3 4">TRM66268-LWL</strain>
    </source>
</reference>
<protein>
    <submittedName>
        <fullName evidence="3">ABC transporter substrate-binding protein</fullName>
    </submittedName>
</protein>
<dbReference type="SUPFAM" id="SSF53850">
    <property type="entry name" value="Periplasmic binding protein-like II"/>
    <property type="match status" value="1"/>
</dbReference>
<dbReference type="Gene3D" id="3.10.105.10">
    <property type="entry name" value="Dipeptide-binding Protein, Domain 3"/>
    <property type="match status" value="1"/>
</dbReference>
<comment type="caution">
    <text evidence="3">The sequence shown here is derived from an EMBL/GenBank/DDBJ whole genome shotgun (WGS) entry which is preliminary data.</text>
</comment>
<dbReference type="PANTHER" id="PTHR30290">
    <property type="entry name" value="PERIPLASMIC BINDING COMPONENT OF ABC TRANSPORTER"/>
    <property type="match status" value="1"/>
</dbReference>
<evidence type="ECO:0000259" key="2">
    <source>
        <dbReference type="Pfam" id="PF00496"/>
    </source>
</evidence>
<dbReference type="RefSeq" id="WP_187813648.1">
    <property type="nucleotide sequence ID" value="NZ_JACTVJ010000005.1"/>
</dbReference>
<gene>
    <name evidence="3" type="ORF">H9Y04_11575</name>
</gene>
<proteinExistence type="predicted"/>
<evidence type="ECO:0000256" key="1">
    <source>
        <dbReference type="SAM" id="SignalP"/>
    </source>
</evidence>
<accession>A0ABR7SCJ9</accession>